<keyword evidence="2" id="KW-0732">Signal</keyword>
<feature type="chain" id="PRO_5036209126" evidence="2">
    <location>
        <begin position="24"/>
        <end position="241"/>
    </location>
</feature>
<dbReference type="Proteomes" id="UP000677054">
    <property type="component" value="Unassembled WGS sequence"/>
</dbReference>
<protein>
    <submittedName>
        <fullName evidence="3">Uncharacterized protein</fullName>
    </submittedName>
</protein>
<evidence type="ECO:0000256" key="1">
    <source>
        <dbReference type="SAM" id="MobiDB-lite"/>
    </source>
</evidence>
<accession>A0A7R8X9R7</accession>
<organism evidence="3">
    <name type="scientific">Darwinula stevensoni</name>
    <dbReference type="NCBI Taxonomy" id="69355"/>
    <lineage>
        <taxon>Eukaryota</taxon>
        <taxon>Metazoa</taxon>
        <taxon>Ecdysozoa</taxon>
        <taxon>Arthropoda</taxon>
        <taxon>Crustacea</taxon>
        <taxon>Oligostraca</taxon>
        <taxon>Ostracoda</taxon>
        <taxon>Podocopa</taxon>
        <taxon>Podocopida</taxon>
        <taxon>Darwinulocopina</taxon>
        <taxon>Darwinuloidea</taxon>
        <taxon>Darwinulidae</taxon>
        <taxon>Darwinula</taxon>
    </lineage>
</organism>
<feature type="compositionally biased region" description="Basic and acidic residues" evidence="1">
    <location>
        <begin position="78"/>
        <end position="87"/>
    </location>
</feature>
<sequence length="241" mass="26527">MKKNMSLAFIMALLVVINGGTDTDEKRDSQQSREPAKPEQRGIEQSNETAMPSGTANDTTKRDCQPDCQPSKEPTGSEQKEMKEKLPCIEGNAVIAGGAVNDTAEERDSQPSREQAEPERKEKSEMNACMKENEGALADPPPGPVPTETLIEVCTFPPPDCLRECGLVTCNLANFCDCSTFWRCRYGFIRRIRRRWGLLVSGPGVVLDRFLSGSHSTDVYDPNASTRTAVEDERLGPVEDA</sequence>
<feature type="compositionally biased region" description="Basic and acidic residues" evidence="1">
    <location>
        <begin position="104"/>
        <end position="125"/>
    </location>
</feature>
<evidence type="ECO:0000313" key="3">
    <source>
        <dbReference type="EMBL" id="CAD7245884.1"/>
    </source>
</evidence>
<dbReference type="EMBL" id="CAJPEV010000980">
    <property type="protein sequence ID" value="CAG0889901.1"/>
    <property type="molecule type" value="Genomic_DNA"/>
</dbReference>
<feature type="compositionally biased region" description="Basic and acidic residues" evidence="1">
    <location>
        <begin position="23"/>
        <end position="42"/>
    </location>
</feature>
<evidence type="ECO:0000313" key="4">
    <source>
        <dbReference type="Proteomes" id="UP000677054"/>
    </source>
</evidence>
<dbReference type="EMBL" id="LR900497">
    <property type="protein sequence ID" value="CAD7245884.1"/>
    <property type="molecule type" value="Genomic_DNA"/>
</dbReference>
<feature type="signal peptide" evidence="2">
    <location>
        <begin position="1"/>
        <end position="23"/>
    </location>
</feature>
<feature type="region of interest" description="Disordered" evidence="1">
    <location>
        <begin position="101"/>
        <end position="125"/>
    </location>
</feature>
<evidence type="ECO:0000256" key="2">
    <source>
        <dbReference type="SAM" id="SignalP"/>
    </source>
</evidence>
<proteinExistence type="predicted"/>
<reference evidence="3" key="1">
    <citation type="submission" date="2020-11" db="EMBL/GenBank/DDBJ databases">
        <authorList>
            <person name="Tran Van P."/>
        </authorList>
    </citation>
    <scope>NUCLEOTIDE SEQUENCE</scope>
</reference>
<gene>
    <name evidence="3" type="ORF">DSTB1V02_LOCUS5750</name>
</gene>
<name>A0A7R8X9R7_9CRUS</name>
<dbReference type="AlphaFoldDB" id="A0A7R8X9R7"/>
<feature type="compositionally biased region" description="Polar residues" evidence="1">
    <location>
        <begin position="43"/>
        <end position="58"/>
    </location>
</feature>
<keyword evidence="4" id="KW-1185">Reference proteome</keyword>
<feature type="region of interest" description="Disordered" evidence="1">
    <location>
        <begin position="21"/>
        <end position="87"/>
    </location>
</feature>